<feature type="region of interest" description="Disordered" evidence="5">
    <location>
        <begin position="287"/>
        <end position="308"/>
    </location>
</feature>
<dbReference type="PANTHER" id="PTHR12400">
    <property type="entry name" value="INOSITOL POLYPHOSPHATE KINASE"/>
    <property type="match status" value="1"/>
</dbReference>
<evidence type="ECO:0000256" key="3">
    <source>
        <dbReference type="ARBA" id="ARBA00022777"/>
    </source>
</evidence>
<dbReference type="HOGENOM" id="CLU_042569_3_0_1"/>
<dbReference type="GO" id="GO:0000827">
    <property type="term" value="F:inositol-1,3,4,5,6-pentakisphosphate kinase activity"/>
    <property type="evidence" value="ECO:0007669"/>
    <property type="project" value="EnsemblFungi"/>
</dbReference>
<dbReference type="KEGG" id="ndi:NDAI_0A01200"/>
<protein>
    <recommendedName>
        <fullName evidence="4">Kinase</fullName>
        <ecNumber evidence="4">2.7.-.-</ecNumber>
    </recommendedName>
</protein>
<sequence length="369" mass="42172">MNKYKELEHKAAGHDGTLTDDEGLLVFKPALTQEIDFYKAVHQLSTASNADDSFSNGDVPLYSWMPTFLGVLDEGTTTTTTESDGAAVPQYVLEDPHMDSTILKQVVEDTDKITLNKKKYIVLENLLHGFKKPNVLDIKLGKILYDENATADKRQRLTMVSNTTTSSTLGFRICGMKIRQNSVTDYLSQDHYENDFNNYVFINKKFGRTRTQKDIKDAFKLYFGADTLSKERISSLLTIFLQRLQLFYNTLLNQEIRMISSSLLFIYETDSDRWDILNNEDSMLRDNFLQSDDDDDDDDDDDEYEGEDNEVLTAKNSRLKHSQLSSMSLIDFAHSKFTPGQGYDENVIEGVESLIQKFKDLIEDHNGTL</sequence>
<dbReference type="RefSeq" id="XP_003667521.1">
    <property type="nucleotide sequence ID" value="XM_003667473.1"/>
</dbReference>
<keyword evidence="3 4" id="KW-0418">Kinase</keyword>
<dbReference type="InterPro" id="IPR005522">
    <property type="entry name" value="IPK"/>
</dbReference>
<keyword evidence="2 4" id="KW-0808">Transferase</keyword>
<evidence type="ECO:0000313" key="7">
    <source>
        <dbReference type="Proteomes" id="UP000000689"/>
    </source>
</evidence>
<dbReference type="GO" id="GO:0000825">
    <property type="term" value="F:inositol-1,3,4,5-tetrakisphosphate 6-kinase activity"/>
    <property type="evidence" value="ECO:0007669"/>
    <property type="project" value="EnsemblFungi"/>
</dbReference>
<evidence type="ECO:0000256" key="2">
    <source>
        <dbReference type="ARBA" id="ARBA00022679"/>
    </source>
</evidence>
<organism evidence="6 7">
    <name type="scientific">Naumovozyma dairenensis (strain ATCC 10597 / BCRC 20456 / CBS 421 / NBRC 0211 / NRRL Y-12639)</name>
    <name type="common">Saccharomyces dairenensis</name>
    <dbReference type="NCBI Taxonomy" id="1071378"/>
    <lineage>
        <taxon>Eukaryota</taxon>
        <taxon>Fungi</taxon>
        <taxon>Dikarya</taxon>
        <taxon>Ascomycota</taxon>
        <taxon>Saccharomycotina</taxon>
        <taxon>Saccharomycetes</taxon>
        <taxon>Saccharomycetales</taxon>
        <taxon>Saccharomycetaceae</taxon>
        <taxon>Naumovozyma</taxon>
    </lineage>
</organism>
<dbReference type="STRING" id="1071378.G0W390"/>
<dbReference type="AlphaFoldDB" id="G0W390"/>
<reference evidence="6 7" key="1">
    <citation type="journal article" date="2011" name="Proc. Natl. Acad. Sci. U.S.A.">
        <title>Evolutionary erosion of yeast sex chromosomes by mating-type switching accidents.</title>
        <authorList>
            <person name="Gordon J.L."/>
            <person name="Armisen D."/>
            <person name="Proux-Wera E."/>
            <person name="Oheigeartaigh S.S."/>
            <person name="Byrne K.P."/>
            <person name="Wolfe K.H."/>
        </authorList>
    </citation>
    <scope>NUCLEOTIDE SEQUENCE [LARGE SCALE GENOMIC DNA]</scope>
    <source>
        <strain evidence="7">ATCC 10597 / BCRC 20456 / CBS 421 / NBRC 0211 / NRRL Y-12639</strain>
    </source>
</reference>
<dbReference type="Proteomes" id="UP000000689">
    <property type="component" value="Chromosome 1"/>
</dbReference>
<dbReference type="GO" id="GO:0000122">
    <property type="term" value="P:negative regulation of transcription by RNA polymerase II"/>
    <property type="evidence" value="ECO:0007669"/>
    <property type="project" value="EnsemblFungi"/>
</dbReference>
<keyword evidence="7" id="KW-1185">Reference proteome</keyword>
<dbReference type="GO" id="GO:0016303">
    <property type="term" value="F:1-phosphatidylinositol-3-kinase activity"/>
    <property type="evidence" value="ECO:0007669"/>
    <property type="project" value="EnsemblFungi"/>
</dbReference>
<dbReference type="GO" id="GO:0032958">
    <property type="term" value="P:inositol phosphate biosynthetic process"/>
    <property type="evidence" value="ECO:0007669"/>
    <property type="project" value="EnsemblFungi"/>
</dbReference>
<dbReference type="EC" id="2.7.-.-" evidence="4"/>
<evidence type="ECO:0000256" key="5">
    <source>
        <dbReference type="SAM" id="MobiDB-lite"/>
    </source>
</evidence>
<gene>
    <name evidence="6" type="primary">NDAI0A01200</name>
    <name evidence="6" type="ordered locus">NDAI_0A01200</name>
</gene>
<dbReference type="InterPro" id="IPR038286">
    <property type="entry name" value="IPK_sf"/>
</dbReference>
<dbReference type="GO" id="GO:0008440">
    <property type="term" value="F:inositol-1,4,5-trisphosphate 3-kinase activity"/>
    <property type="evidence" value="ECO:0007669"/>
    <property type="project" value="EnsemblFungi"/>
</dbReference>
<dbReference type="Pfam" id="PF03770">
    <property type="entry name" value="IPK"/>
    <property type="match status" value="1"/>
</dbReference>
<dbReference type="eggNOG" id="KOG1620">
    <property type="taxonomic scope" value="Eukaryota"/>
</dbReference>
<dbReference type="GO" id="GO:0000824">
    <property type="term" value="F:inositol-1,4,5,6-tetrakisphosphate 3-kinase activity"/>
    <property type="evidence" value="ECO:0007669"/>
    <property type="project" value="EnsemblFungi"/>
</dbReference>
<dbReference type="EMBL" id="HE580267">
    <property type="protein sequence ID" value="CCD22278.1"/>
    <property type="molecule type" value="Genomic_DNA"/>
</dbReference>
<evidence type="ECO:0000313" key="6">
    <source>
        <dbReference type="EMBL" id="CCD22278.1"/>
    </source>
</evidence>
<dbReference type="GO" id="GO:0000823">
    <property type="term" value="F:inositol-1,4,5-trisphosphate 6-kinase activity"/>
    <property type="evidence" value="ECO:0007669"/>
    <property type="project" value="EnsemblFungi"/>
</dbReference>
<name>G0W390_NAUDC</name>
<dbReference type="GO" id="GO:0005634">
    <property type="term" value="C:nucleus"/>
    <property type="evidence" value="ECO:0007669"/>
    <property type="project" value="EnsemblFungi"/>
</dbReference>
<proteinExistence type="inferred from homology"/>
<evidence type="ECO:0000256" key="4">
    <source>
        <dbReference type="RuleBase" id="RU363090"/>
    </source>
</evidence>
<evidence type="ECO:0000256" key="1">
    <source>
        <dbReference type="ARBA" id="ARBA00007374"/>
    </source>
</evidence>
<accession>G0W390</accession>
<dbReference type="GO" id="GO:0005737">
    <property type="term" value="C:cytoplasm"/>
    <property type="evidence" value="ECO:0007669"/>
    <property type="project" value="TreeGrafter"/>
</dbReference>
<dbReference type="GeneID" id="11493941"/>
<dbReference type="PANTHER" id="PTHR12400:SF103">
    <property type="entry name" value="INOSITOL POLYPHOSPHATE MULTIKINASE"/>
    <property type="match status" value="1"/>
</dbReference>
<dbReference type="OrthoDB" id="338650at2759"/>
<dbReference type="GO" id="GO:0030674">
    <property type="term" value="F:protein-macromolecule adaptor activity"/>
    <property type="evidence" value="ECO:0007669"/>
    <property type="project" value="EnsemblFungi"/>
</dbReference>
<dbReference type="GO" id="GO:0016236">
    <property type="term" value="P:macroautophagy"/>
    <property type="evidence" value="ECO:0007669"/>
    <property type="project" value="EnsemblFungi"/>
</dbReference>
<dbReference type="Gene3D" id="3.30.470.160">
    <property type="entry name" value="Inositol polyphosphate kinase"/>
    <property type="match status" value="1"/>
</dbReference>
<dbReference type="GO" id="GO:0000821">
    <property type="term" value="P:regulation of arginine metabolic process"/>
    <property type="evidence" value="ECO:0007669"/>
    <property type="project" value="EnsemblFungi"/>
</dbReference>
<dbReference type="GO" id="GO:0050821">
    <property type="term" value="P:protein stabilization"/>
    <property type="evidence" value="ECO:0007669"/>
    <property type="project" value="EnsemblFungi"/>
</dbReference>
<feature type="compositionally biased region" description="Acidic residues" evidence="5">
    <location>
        <begin position="291"/>
        <end position="308"/>
    </location>
</feature>
<comment type="similarity">
    <text evidence="1 4">Belongs to the inositol phosphokinase (IPK) family.</text>
</comment>
<dbReference type="SUPFAM" id="SSF56104">
    <property type="entry name" value="SAICAR synthase-like"/>
    <property type="match status" value="1"/>
</dbReference>
<dbReference type="GO" id="GO:0045944">
    <property type="term" value="P:positive regulation of transcription by RNA polymerase II"/>
    <property type="evidence" value="ECO:0007669"/>
    <property type="project" value="EnsemblFungi"/>
</dbReference>
<dbReference type="OMA" id="FRICGMK"/>